<dbReference type="GO" id="GO:0000105">
    <property type="term" value="P:L-histidine biosynthetic process"/>
    <property type="evidence" value="ECO:0007669"/>
    <property type="project" value="UniProtKB-UniRule"/>
</dbReference>
<evidence type="ECO:0000313" key="10">
    <source>
        <dbReference type="EMBL" id="MBB5037661.1"/>
    </source>
</evidence>
<evidence type="ECO:0000256" key="2">
    <source>
        <dbReference type="ARBA" id="ARBA00009152"/>
    </source>
</evidence>
<protein>
    <recommendedName>
        <fullName evidence="3 8">Histidinol-phosphatase</fullName>
        <shortName evidence="8">HolPase</shortName>
        <ecNumber evidence="3 8">3.1.3.15</ecNumber>
    </recommendedName>
</protein>
<evidence type="ECO:0000256" key="5">
    <source>
        <dbReference type="ARBA" id="ARBA00022801"/>
    </source>
</evidence>
<dbReference type="Gene3D" id="3.20.20.140">
    <property type="entry name" value="Metal-dependent hydrolases"/>
    <property type="match status" value="1"/>
</dbReference>
<dbReference type="InterPro" id="IPR010140">
    <property type="entry name" value="Histidinol_P_phosphatase_HisJ"/>
</dbReference>
<evidence type="ECO:0000313" key="11">
    <source>
        <dbReference type="Proteomes" id="UP000534294"/>
    </source>
</evidence>
<keyword evidence="6 8" id="KW-0368">Histidine biosynthesis</keyword>
<evidence type="ECO:0000256" key="1">
    <source>
        <dbReference type="ARBA" id="ARBA00004970"/>
    </source>
</evidence>
<keyword evidence="4 8" id="KW-0028">Amino-acid biosynthesis</keyword>
<dbReference type="NCBIfam" id="TIGR01856">
    <property type="entry name" value="hisJ_fam"/>
    <property type="match status" value="1"/>
</dbReference>
<dbReference type="Pfam" id="PF02811">
    <property type="entry name" value="PHP"/>
    <property type="match status" value="1"/>
</dbReference>
<evidence type="ECO:0000259" key="9">
    <source>
        <dbReference type="Pfam" id="PF02811"/>
    </source>
</evidence>
<dbReference type="InterPro" id="IPR016195">
    <property type="entry name" value="Pol/histidinol_Pase-like"/>
</dbReference>
<dbReference type="InterPro" id="IPR004013">
    <property type="entry name" value="PHP_dom"/>
</dbReference>
<dbReference type="SUPFAM" id="SSF89550">
    <property type="entry name" value="PHP domain-like"/>
    <property type="match status" value="1"/>
</dbReference>
<gene>
    <name evidence="10" type="ORF">HNQ64_001910</name>
</gene>
<keyword evidence="5 8" id="KW-0378">Hydrolase</keyword>
<sequence length="297" mass="33956">MRALFPAMVLHLAQGGTCSQPALPPRRGMLTDYHNHTPLCQHAEGSPLDYARHAQSIGLAEIGISDHNPMPQHLDEWRMRLDELPRYLDMVEEARQGVRIPVRLSLECDYLEGREAWTDETATLAPWDYLIGSVHYIQEDLAVDDPKYMNHFKTPTEIEQMWRLYWRLYEKMVRTRQYDFHAHPDLAKRFGALPTGDLRPYYAPVIQALADTGGVMEVSTASLRKGLTDCYPSREMLEMAFSAGVPIVINSDAHKPTDVGADFGHALAFVRSVGYRETVRFHQRQRTTVPLPETWPL</sequence>
<evidence type="ECO:0000256" key="4">
    <source>
        <dbReference type="ARBA" id="ARBA00022605"/>
    </source>
</evidence>
<evidence type="ECO:0000256" key="6">
    <source>
        <dbReference type="ARBA" id="ARBA00023102"/>
    </source>
</evidence>
<dbReference type="EC" id="3.1.3.15" evidence="3 8"/>
<dbReference type="PANTHER" id="PTHR21039:SF0">
    <property type="entry name" value="HISTIDINOL-PHOSPHATASE"/>
    <property type="match status" value="1"/>
</dbReference>
<comment type="catalytic activity">
    <reaction evidence="7 8">
        <text>L-histidinol phosphate + H2O = L-histidinol + phosphate</text>
        <dbReference type="Rhea" id="RHEA:14465"/>
        <dbReference type="ChEBI" id="CHEBI:15377"/>
        <dbReference type="ChEBI" id="CHEBI:43474"/>
        <dbReference type="ChEBI" id="CHEBI:57699"/>
        <dbReference type="ChEBI" id="CHEBI:57980"/>
        <dbReference type="EC" id="3.1.3.15"/>
    </reaction>
</comment>
<comment type="pathway">
    <text evidence="1 8">Amino-acid biosynthesis; L-histidine biosynthesis; L-histidine from 5-phospho-alpha-D-ribose 1-diphosphate: step 8/9.</text>
</comment>
<dbReference type="PANTHER" id="PTHR21039">
    <property type="entry name" value="HISTIDINOL PHOSPHATASE-RELATED"/>
    <property type="match status" value="1"/>
</dbReference>
<comment type="caution">
    <text evidence="10">The sequence shown here is derived from an EMBL/GenBank/DDBJ whole genome shotgun (WGS) entry which is preliminary data.</text>
</comment>
<keyword evidence="11" id="KW-1185">Reference proteome</keyword>
<dbReference type="CDD" id="cd12110">
    <property type="entry name" value="PHP_HisPPase_Hisj_like"/>
    <property type="match status" value="1"/>
</dbReference>
<name>A0A7W7YK57_9BACT</name>
<proteinExistence type="inferred from homology"/>
<accession>A0A7W7YK57</accession>
<evidence type="ECO:0000256" key="8">
    <source>
        <dbReference type="RuleBase" id="RU366003"/>
    </source>
</evidence>
<comment type="similarity">
    <text evidence="2 8">Belongs to the PHP hydrolase family. HisK subfamily.</text>
</comment>
<dbReference type="RefSeq" id="WP_343075885.1">
    <property type="nucleotide sequence ID" value="NZ_JACHIF010000003.1"/>
</dbReference>
<dbReference type="GO" id="GO:0004401">
    <property type="term" value="F:histidinol-phosphatase activity"/>
    <property type="evidence" value="ECO:0007669"/>
    <property type="project" value="UniProtKB-UniRule"/>
</dbReference>
<dbReference type="EMBL" id="JACHIF010000003">
    <property type="protein sequence ID" value="MBB5037661.1"/>
    <property type="molecule type" value="Genomic_DNA"/>
</dbReference>
<dbReference type="GO" id="GO:0005737">
    <property type="term" value="C:cytoplasm"/>
    <property type="evidence" value="ECO:0007669"/>
    <property type="project" value="TreeGrafter"/>
</dbReference>
<reference evidence="10 11" key="1">
    <citation type="submission" date="2020-08" db="EMBL/GenBank/DDBJ databases">
        <title>Genomic Encyclopedia of Type Strains, Phase IV (KMG-IV): sequencing the most valuable type-strain genomes for metagenomic binning, comparative biology and taxonomic classification.</title>
        <authorList>
            <person name="Goeker M."/>
        </authorList>
    </citation>
    <scope>NUCLEOTIDE SEQUENCE [LARGE SCALE GENOMIC DNA]</scope>
    <source>
        <strain evidence="10 11">DSM 12251</strain>
    </source>
</reference>
<feature type="domain" description="PHP" evidence="9">
    <location>
        <begin position="32"/>
        <end position="220"/>
    </location>
</feature>
<evidence type="ECO:0000256" key="3">
    <source>
        <dbReference type="ARBA" id="ARBA00013085"/>
    </source>
</evidence>
<dbReference type="NCBIfam" id="NF005596">
    <property type="entry name" value="PRK07328.1"/>
    <property type="match status" value="1"/>
</dbReference>
<evidence type="ECO:0000256" key="7">
    <source>
        <dbReference type="ARBA" id="ARBA00049158"/>
    </source>
</evidence>
<dbReference type="Proteomes" id="UP000534294">
    <property type="component" value="Unassembled WGS sequence"/>
</dbReference>
<dbReference type="AlphaFoldDB" id="A0A7W7YK57"/>
<organism evidence="10 11">
    <name type="scientific">Prosthecobacter dejongeii</name>
    <dbReference type="NCBI Taxonomy" id="48465"/>
    <lineage>
        <taxon>Bacteria</taxon>
        <taxon>Pseudomonadati</taxon>
        <taxon>Verrucomicrobiota</taxon>
        <taxon>Verrucomicrobiia</taxon>
        <taxon>Verrucomicrobiales</taxon>
        <taxon>Verrucomicrobiaceae</taxon>
        <taxon>Prosthecobacter</taxon>
    </lineage>
</organism>
<dbReference type="UniPathway" id="UPA00031">
    <property type="reaction ID" value="UER00013"/>
</dbReference>